<dbReference type="AlphaFoldDB" id="A0A8X7CNR7"/>
<dbReference type="Proteomes" id="UP000886998">
    <property type="component" value="Unassembled WGS sequence"/>
</dbReference>
<name>A0A8X7CNR7_9ARAC</name>
<proteinExistence type="predicted"/>
<evidence type="ECO:0000313" key="2">
    <source>
        <dbReference type="Proteomes" id="UP000886998"/>
    </source>
</evidence>
<protein>
    <submittedName>
        <fullName evidence="1">Uncharacterized protein</fullName>
    </submittedName>
</protein>
<reference evidence="1" key="1">
    <citation type="submission" date="2020-08" db="EMBL/GenBank/DDBJ databases">
        <title>Multicomponent nature underlies the extraordinary mechanical properties of spider dragline silk.</title>
        <authorList>
            <person name="Kono N."/>
            <person name="Nakamura H."/>
            <person name="Mori M."/>
            <person name="Yoshida Y."/>
            <person name="Ohtoshi R."/>
            <person name="Malay A.D."/>
            <person name="Moran D.A.P."/>
            <person name="Tomita M."/>
            <person name="Numata K."/>
            <person name="Arakawa K."/>
        </authorList>
    </citation>
    <scope>NUCLEOTIDE SEQUENCE</scope>
</reference>
<comment type="caution">
    <text evidence="1">The sequence shown here is derived from an EMBL/GenBank/DDBJ whole genome shotgun (WGS) entry which is preliminary data.</text>
</comment>
<gene>
    <name evidence="1" type="ORF">TNIN_71221</name>
</gene>
<accession>A0A8X7CNR7</accession>
<keyword evidence="2" id="KW-1185">Reference proteome</keyword>
<dbReference type="EMBL" id="BMAV01019444">
    <property type="protein sequence ID" value="GFY72440.1"/>
    <property type="molecule type" value="Genomic_DNA"/>
</dbReference>
<organism evidence="1 2">
    <name type="scientific">Trichonephila inaurata madagascariensis</name>
    <dbReference type="NCBI Taxonomy" id="2747483"/>
    <lineage>
        <taxon>Eukaryota</taxon>
        <taxon>Metazoa</taxon>
        <taxon>Ecdysozoa</taxon>
        <taxon>Arthropoda</taxon>
        <taxon>Chelicerata</taxon>
        <taxon>Arachnida</taxon>
        <taxon>Araneae</taxon>
        <taxon>Araneomorphae</taxon>
        <taxon>Entelegynae</taxon>
        <taxon>Araneoidea</taxon>
        <taxon>Nephilidae</taxon>
        <taxon>Trichonephila</taxon>
        <taxon>Trichonephila inaurata</taxon>
    </lineage>
</organism>
<evidence type="ECO:0000313" key="1">
    <source>
        <dbReference type="EMBL" id="GFY72440.1"/>
    </source>
</evidence>
<sequence length="104" mass="11869">MRQLLNSFHLAGFASEGRCTETNSTAFGTLLQGTLLCFYLLQALLLLRHHVRGSNISLLRNISLKHKQSREKFHTCQLEDAGITMWYCLHCVQSSKKTMPFVNL</sequence>